<comment type="caution">
    <text evidence="5">The sequence shown here is derived from an EMBL/GenBank/DDBJ whole genome shotgun (WGS) entry which is preliminary data.</text>
</comment>
<dbReference type="InterPro" id="IPR009057">
    <property type="entry name" value="Homeodomain-like_sf"/>
</dbReference>
<dbReference type="InterPro" id="IPR018060">
    <property type="entry name" value="HTH_AraC"/>
</dbReference>
<dbReference type="Proteomes" id="UP000004728">
    <property type="component" value="Unassembled WGS sequence"/>
</dbReference>
<dbReference type="GO" id="GO:0003700">
    <property type="term" value="F:DNA-binding transcription factor activity"/>
    <property type="evidence" value="ECO:0007669"/>
    <property type="project" value="InterPro"/>
</dbReference>
<dbReference type="GO" id="GO:0043565">
    <property type="term" value="F:sequence-specific DNA binding"/>
    <property type="evidence" value="ECO:0007669"/>
    <property type="project" value="InterPro"/>
</dbReference>
<sequence length="324" mass="35184">MPESVTPSLSFPPPIRMGLWLTPGFALMSYAALIEPFRAANALSDRPVYEWVHISADGAAVEASNGARISTDARVGDRIDCSMLFVFAGGDPRAFRDSASFAWLRLLARQGVAIAGVSAGPFLMARAGLLQGRRATIHWEHAPAMRAEFPDLTLETGLYVVDGPMITCAGGTAGLDLALALIARDQGRGLAARVGEWFIRTAPRDAAGPQRGDLAERHGTSQRAVLRALELIEARLDQPWSRQDLADRVGLSLRHLERLFEAELGQSMTEAAMGIRLDEAAHRLRTTDGSITEIALDCGFASAAHFSRRYRERFGVPPSQARPR</sequence>
<name>F1ZCU0_9SPHN</name>
<accession>F1ZCU0</accession>
<evidence type="ECO:0000259" key="4">
    <source>
        <dbReference type="PROSITE" id="PS01124"/>
    </source>
</evidence>
<dbReference type="SUPFAM" id="SSF52317">
    <property type="entry name" value="Class I glutamine amidotransferase-like"/>
    <property type="match status" value="1"/>
</dbReference>
<dbReference type="InParanoid" id="F1ZCU0"/>
<evidence type="ECO:0000256" key="2">
    <source>
        <dbReference type="ARBA" id="ARBA00023125"/>
    </source>
</evidence>
<keyword evidence="1" id="KW-0805">Transcription regulation</keyword>
<gene>
    <name evidence="5" type="ORF">Y88_1459</name>
</gene>
<dbReference type="CDD" id="cd03136">
    <property type="entry name" value="GATase1_AraC_ArgR_like"/>
    <property type="match status" value="1"/>
</dbReference>
<proteinExistence type="predicted"/>
<dbReference type="HOGENOM" id="CLU_000445_59_0_5"/>
<dbReference type="Gene3D" id="1.10.10.60">
    <property type="entry name" value="Homeodomain-like"/>
    <property type="match status" value="1"/>
</dbReference>
<evidence type="ECO:0000256" key="1">
    <source>
        <dbReference type="ARBA" id="ARBA00023015"/>
    </source>
</evidence>
<feature type="domain" description="HTH araC/xylS-type" evidence="4">
    <location>
        <begin position="226"/>
        <end position="324"/>
    </location>
</feature>
<keyword evidence="6" id="KW-1185">Reference proteome</keyword>
<keyword evidence="3" id="KW-0804">Transcription</keyword>
<dbReference type="RefSeq" id="WP_008067904.1">
    <property type="nucleotide sequence ID" value="NZ_AQWK01000028.1"/>
</dbReference>
<dbReference type="InterPro" id="IPR018062">
    <property type="entry name" value="HTH_AraC-typ_CS"/>
</dbReference>
<dbReference type="SUPFAM" id="SSF46689">
    <property type="entry name" value="Homeodomain-like"/>
    <property type="match status" value="2"/>
</dbReference>
<organism evidence="5 6">
    <name type="scientific">Novosphingobium nitrogenifigens DSM 19370</name>
    <dbReference type="NCBI Taxonomy" id="983920"/>
    <lineage>
        <taxon>Bacteria</taxon>
        <taxon>Pseudomonadati</taxon>
        <taxon>Pseudomonadota</taxon>
        <taxon>Alphaproteobacteria</taxon>
        <taxon>Sphingomonadales</taxon>
        <taxon>Sphingomonadaceae</taxon>
        <taxon>Novosphingobium</taxon>
    </lineage>
</organism>
<dbReference type="SMART" id="SM00342">
    <property type="entry name" value="HTH_ARAC"/>
    <property type="match status" value="1"/>
</dbReference>
<dbReference type="STRING" id="983920.Y88_1459"/>
<dbReference type="AlphaFoldDB" id="F1ZCU0"/>
<evidence type="ECO:0000256" key="3">
    <source>
        <dbReference type="ARBA" id="ARBA00023163"/>
    </source>
</evidence>
<dbReference type="PANTHER" id="PTHR43130:SF3">
    <property type="entry name" value="HTH-TYPE TRANSCRIPTIONAL REGULATOR RV1931C"/>
    <property type="match status" value="1"/>
</dbReference>
<evidence type="ECO:0000313" key="5">
    <source>
        <dbReference type="EMBL" id="EGD57577.1"/>
    </source>
</evidence>
<dbReference type="InterPro" id="IPR052158">
    <property type="entry name" value="INH-QAR"/>
</dbReference>
<dbReference type="EMBL" id="AEWJ01000059">
    <property type="protein sequence ID" value="EGD57577.1"/>
    <property type="molecule type" value="Genomic_DNA"/>
</dbReference>
<dbReference type="PANTHER" id="PTHR43130">
    <property type="entry name" value="ARAC-FAMILY TRANSCRIPTIONAL REGULATOR"/>
    <property type="match status" value="1"/>
</dbReference>
<dbReference type="InterPro" id="IPR020449">
    <property type="entry name" value="Tscrpt_reg_AraC-type_HTH"/>
</dbReference>
<dbReference type="InterPro" id="IPR029062">
    <property type="entry name" value="Class_I_gatase-like"/>
</dbReference>
<dbReference type="eggNOG" id="COG4977">
    <property type="taxonomic scope" value="Bacteria"/>
</dbReference>
<dbReference type="Pfam" id="PF12833">
    <property type="entry name" value="HTH_18"/>
    <property type="match status" value="1"/>
</dbReference>
<dbReference type="PRINTS" id="PR00032">
    <property type="entry name" value="HTHARAC"/>
</dbReference>
<dbReference type="Gene3D" id="3.40.50.880">
    <property type="match status" value="1"/>
</dbReference>
<dbReference type="PROSITE" id="PS00041">
    <property type="entry name" value="HTH_ARAC_FAMILY_1"/>
    <property type="match status" value="1"/>
</dbReference>
<dbReference type="InterPro" id="IPR002818">
    <property type="entry name" value="DJ-1/PfpI"/>
</dbReference>
<evidence type="ECO:0000313" key="6">
    <source>
        <dbReference type="Proteomes" id="UP000004728"/>
    </source>
</evidence>
<dbReference type="PROSITE" id="PS01124">
    <property type="entry name" value="HTH_ARAC_FAMILY_2"/>
    <property type="match status" value="1"/>
</dbReference>
<reference evidence="5 6" key="1">
    <citation type="journal article" date="2012" name="J. Bacteriol.">
        <title>Draft Genome Sequence of Novosphingobium nitrogenifigens Y88T.</title>
        <authorList>
            <person name="Strabala T.J."/>
            <person name="Macdonald L."/>
            <person name="Liu V."/>
            <person name="Smit A.M."/>
        </authorList>
    </citation>
    <scope>NUCLEOTIDE SEQUENCE [LARGE SCALE GENOMIC DNA]</scope>
    <source>
        <strain evidence="5 6">DSM 19370</strain>
    </source>
</reference>
<dbReference type="Pfam" id="PF01965">
    <property type="entry name" value="DJ-1_PfpI"/>
    <property type="match status" value="1"/>
</dbReference>
<protein>
    <submittedName>
        <fullName evidence="5">Regulatory protein</fullName>
    </submittedName>
</protein>
<keyword evidence="2" id="KW-0238">DNA-binding</keyword>